<comment type="caution">
    <text evidence="1">The sequence shown here is derived from an EMBL/GenBank/DDBJ whole genome shotgun (WGS) entry which is preliminary data.</text>
</comment>
<name>A0A0F9NIF2_9ZZZZ</name>
<sequence length="73" mass="8204">MPCLQGRGGSVAVTKLAHPHEWYFSYGNDMRAEDVILPEDNMDIVFVSTRGIQMPVYRVVRAEQKPKSKPKAG</sequence>
<organism evidence="1">
    <name type="scientific">marine sediment metagenome</name>
    <dbReference type="NCBI Taxonomy" id="412755"/>
    <lineage>
        <taxon>unclassified sequences</taxon>
        <taxon>metagenomes</taxon>
        <taxon>ecological metagenomes</taxon>
    </lineage>
</organism>
<reference evidence="1" key="1">
    <citation type="journal article" date="2015" name="Nature">
        <title>Complex archaea that bridge the gap between prokaryotes and eukaryotes.</title>
        <authorList>
            <person name="Spang A."/>
            <person name="Saw J.H."/>
            <person name="Jorgensen S.L."/>
            <person name="Zaremba-Niedzwiedzka K."/>
            <person name="Martijn J."/>
            <person name="Lind A.E."/>
            <person name="van Eijk R."/>
            <person name="Schleper C."/>
            <person name="Guy L."/>
            <person name="Ettema T.J."/>
        </authorList>
    </citation>
    <scope>NUCLEOTIDE SEQUENCE</scope>
</reference>
<protein>
    <submittedName>
        <fullName evidence="1">Uncharacterized protein</fullName>
    </submittedName>
</protein>
<dbReference type="EMBL" id="LAZR01006935">
    <property type="protein sequence ID" value="KKM88610.1"/>
    <property type="molecule type" value="Genomic_DNA"/>
</dbReference>
<accession>A0A0F9NIF2</accession>
<proteinExistence type="predicted"/>
<dbReference type="AlphaFoldDB" id="A0A0F9NIF2"/>
<gene>
    <name evidence="1" type="ORF">LCGC14_1257020</name>
</gene>
<evidence type="ECO:0000313" key="1">
    <source>
        <dbReference type="EMBL" id="KKM88610.1"/>
    </source>
</evidence>